<dbReference type="InterPro" id="IPR041490">
    <property type="entry name" value="KstR2_TetR_C"/>
</dbReference>
<keyword evidence="3" id="KW-0804">Transcription</keyword>
<evidence type="ECO:0000256" key="3">
    <source>
        <dbReference type="ARBA" id="ARBA00023163"/>
    </source>
</evidence>
<evidence type="ECO:0000259" key="5">
    <source>
        <dbReference type="PROSITE" id="PS50977"/>
    </source>
</evidence>
<dbReference type="EMBL" id="JBEYBF010000059">
    <property type="protein sequence ID" value="MEU1957239.1"/>
    <property type="molecule type" value="Genomic_DNA"/>
</dbReference>
<dbReference type="PANTHER" id="PTHR30055">
    <property type="entry name" value="HTH-TYPE TRANSCRIPTIONAL REGULATOR RUTR"/>
    <property type="match status" value="1"/>
</dbReference>
<keyword evidence="2 4" id="KW-0238">DNA-binding</keyword>
<reference evidence="6 7" key="1">
    <citation type="submission" date="2024-06" db="EMBL/GenBank/DDBJ databases">
        <title>The Natural Products Discovery Center: Release of the First 8490 Sequenced Strains for Exploring Actinobacteria Biosynthetic Diversity.</title>
        <authorList>
            <person name="Kalkreuter E."/>
            <person name="Kautsar S.A."/>
            <person name="Yang D."/>
            <person name="Bader C.D."/>
            <person name="Teijaro C.N."/>
            <person name="Fluegel L."/>
            <person name="Davis C.M."/>
            <person name="Simpson J.R."/>
            <person name="Lauterbach L."/>
            <person name="Steele A.D."/>
            <person name="Gui C."/>
            <person name="Meng S."/>
            <person name="Li G."/>
            <person name="Viehrig K."/>
            <person name="Ye F."/>
            <person name="Su P."/>
            <person name="Kiefer A.F."/>
            <person name="Nichols A."/>
            <person name="Cepeda A.J."/>
            <person name="Yan W."/>
            <person name="Fan B."/>
            <person name="Jiang Y."/>
            <person name="Adhikari A."/>
            <person name="Zheng C.-J."/>
            <person name="Schuster L."/>
            <person name="Cowan T.M."/>
            <person name="Smanski M.J."/>
            <person name="Chevrette M.G."/>
            <person name="De Carvalho L.P.S."/>
            <person name="Shen B."/>
        </authorList>
    </citation>
    <scope>NUCLEOTIDE SEQUENCE [LARGE SCALE GENOMIC DNA]</scope>
    <source>
        <strain evidence="6 7">NPDC019708</strain>
    </source>
</reference>
<proteinExistence type="predicted"/>
<sequence>MADLSQHPRRAQILNVSAEIFSSQGYRMATLDDVAEEMGFTRAAVYYYFKSKQEILVALFDQASESLSAQLKKSLTTENGPREKLRSALYGHALVILEQPYVSKVFDTEMAELPREIQLRFLTKEKEYVDQVADVVQQGIDAGEFAHQPPRHAAQAMLGMANSSTKWYRPRSATERTPSKVADMIVALCLDGLLVR</sequence>
<dbReference type="InterPro" id="IPR050109">
    <property type="entry name" value="HTH-type_TetR-like_transc_reg"/>
</dbReference>
<organism evidence="6 7">
    <name type="scientific">Nocardia rhamnosiphila</name>
    <dbReference type="NCBI Taxonomy" id="426716"/>
    <lineage>
        <taxon>Bacteria</taxon>
        <taxon>Bacillati</taxon>
        <taxon>Actinomycetota</taxon>
        <taxon>Actinomycetes</taxon>
        <taxon>Mycobacteriales</taxon>
        <taxon>Nocardiaceae</taxon>
        <taxon>Nocardia</taxon>
    </lineage>
</organism>
<dbReference type="RefSeq" id="WP_356960159.1">
    <property type="nucleotide sequence ID" value="NZ_JBEYBD010000047.1"/>
</dbReference>
<evidence type="ECO:0000256" key="2">
    <source>
        <dbReference type="ARBA" id="ARBA00023125"/>
    </source>
</evidence>
<feature type="DNA-binding region" description="H-T-H motif" evidence="4">
    <location>
        <begin position="30"/>
        <end position="49"/>
    </location>
</feature>
<dbReference type="PANTHER" id="PTHR30055:SF234">
    <property type="entry name" value="HTH-TYPE TRANSCRIPTIONAL REGULATOR BETI"/>
    <property type="match status" value="1"/>
</dbReference>
<dbReference type="InterPro" id="IPR036271">
    <property type="entry name" value="Tet_transcr_reg_TetR-rel_C_sf"/>
</dbReference>
<keyword evidence="1" id="KW-0805">Transcription regulation</keyword>
<dbReference type="Pfam" id="PF17932">
    <property type="entry name" value="TetR_C_24"/>
    <property type="match status" value="1"/>
</dbReference>
<name>A0ABV2X256_9NOCA</name>
<evidence type="ECO:0000313" key="6">
    <source>
        <dbReference type="EMBL" id="MEU1957239.1"/>
    </source>
</evidence>
<dbReference type="PRINTS" id="PR00455">
    <property type="entry name" value="HTHTETR"/>
</dbReference>
<dbReference type="InterPro" id="IPR009057">
    <property type="entry name" value="Homeodomain-like_sf"/>
</dbReference>
<dbReference type="SUPFAM" id="SSF46689">
    <property type="entry name" value="Homeodomain-like"/>
    <property type="match status" value="1"/>
</dbReference>
<dbReference type="Gene3D" id="1.10.10.60">
    <property type="entry name" value="Homeodomain-like"/>
    <property type="match status" value="1"/>
</dbReference>
<keyword evidence="7" id="KW-1185">Reference proteome</keyword>
<evidence type="ECO:0000313" key="7">
    <source>
        <dbReference type="Proteomes" id="UP001550628"/>
    </source>
</evidence>
<comment type="caution">
    <text evidence="6">The sequence shown here is derived from an EMBL/GenBank/DDBJ whole genome shotgun (WGS) entry which is preliminary data.</text>
</comment>
<evidence type="ECO:0000256" key="1">
    <source>
        <dbReference type="ARBA" id="ARBA00023015"/>
    </source>
</evidence>
<gene>
    <name evidence="6" type="ORF">ABZ510_35970</name>
</gene>
<accession>A0ABV2X256</accession>
<dbReference type="PROSITE" id="PS50977">
    <property type="entry name" value="HTH_TETR_2"/>
    <property type="match status" value="1"/>
</dbReference>
<dbReference type="Pfam" id="PF00440">
    <property type="entry name" value="TetR_N"/>
    <property type="match status" value="1"/>
</dbReference>
<dbReference type="Gene3D" id="1.10.357.10">
    <property type="entry name" value="Tetracycline Repressor, domain 2"/>
    <property type="match status" value="1"/>
</dbReference>
<protein>
    <submittedName>
        <fullName evidence="6">TetR/AcrR family transcriptional regulator</fullName>
    </submittedName>
</protein>
<dbReference type="InterPro" id="IPR001647">
    <property type="entry name" value="HTH_TetR"/>
</dbReference>
<evidence type="ECO:0000256" key="4">
    <source>
        <dbReference type="PROSITE-ProRule" id="PRU00335"/>
    </source>
</evidence>
<dbReference type="Proteomes" id="UP001550628">
    <property type="component" value="Unassembled WGS sequence"/>
</dbReference>
<feature type="domain" description="HTH tetR-type" evidence="5">
    <location>
        <begin position="7"/>
        <end position="67"/>
    </location>
</feature>
<dbReference type="SUPFAM" id="SSF48498">
    <property type="entry name" value="Tetracyclin repressor-like, C-terminal domain"/>
    <property type="match status" value="1"/>
</dbReference>